<sequence length="96" mass="10144">MANYKPKNATITAASTKSGIINAKNVSTSLWVLALIKGSALTPTGATLASGAVLLWSDAKDPDVDAPDYTTFTDQNGQFGITVKANVAYDIRFYSK</sequence>
<gene>
    <name evidence="1" type="ORF">H7E68_13125</name>
</gene>
<organism evidence="1 2">
    <name type="scientific">Clostridium gasigenes</name>
    <dbReference type="NCBI Taxonomy" id="94869"/>
    <lineage>
        <taxon>Bacteria</taxon>
        <taxon>Bacillati</taxon>
        <taxon>Bacillota</taxon>
        <taxon>Clostridia</taxon>
        <taxon>Eubacteriales</taxon>
        <taxon>Clostridiaceae</taxon>
        <taxon>Clostridium</taxon>
    </lineage>
</organism>
<dbReference type="RefSeq" id="WP_185164850.1">
    <property type="nucleotide sequence ID" value="NZ_JACKWV010000006.1"/>
</dbReference>
<protein>
    <submittedName>
        <fullName evidence="1">Uncharacterized protein</fullName>
    </submittedName>
</protein>
<comment type="caution">
    <text evidence="1">The sequence shown here is derived from an EMBL/GenBank/DDBJ whole genome shotgun (WGS) entry which is preliminary data.</text>
</comment>
<reference evidence="1 2" key="1">
    <citation type="submission" date="2020-08" db="EMBL/GenBank/DDBJ databases">
        <title>Clostridia isolated from Swiss meat.</title>
        <authorList>
            <person name="Wambui J."/>
            <person name="Stevens M.J.A."/>
            <person name="Stephan R."/>
        </authorList>
    </citation>
    <scope>NUCLEOTIDE SEQUENCE [LARGE SCALE GENOMIC DNA]</scope>
    <source>
        <strain evidence="1 2">CM001</strain>
    </source>
</reference>
<dbReference type="AlphaFoldDB" id="A0A7X0SDL9"/>
<dbReference type="Proteomes" id="UP000585258">
    <property type="component" value="Unassembled WGS sequence"/>
</dbReference>
<accession>A0A7X0SDL9</accession>
<proteinExistence type="predicted"/>
<evidence type="ECO:0000313" key="1">
    <source>
        <dbReference type="EMBL" id="MBB6715647.1"/>
    </source>
</evidence>
<dbReference type="EMBL" id="JACKWY010000007">
    <property type="protein sequence ID" value="MBB6715647.1"/>
    <property type="molecule type" value="Genomic_DNA"/>
</dbReference>
<evidence type="ECO:0000313" key="2">
    <source>
        <dbReference type="Proteomes" id="UP000585258"/>
    </source>
</evidence>
<name>A0A7X0SDL9_9CLOT</name>